<keyword evidence="1" id="KW-0863">Zinc-finger</keyword>
<protein>
    <recommendedName>
        <fullName evidence="2">C2H2-type domain-containing protein</fullName>
    </recommendedName>
</protein>
<dbReference type="InterPro" id="IPR013087">
    <property type="entry name" value="Znf_C2H2_type"/>
</dbReference>
<reference evidence="3" key="1">
    <citation type="submission" date="2021-06" db="EMBL/GenBank/DDBJ databases">
        <authorList>
            <person name="Hodson N. C."/>
            <person name="Mongue J. A."/>
            <person name="Jaron S. K."/>
        </authorList>
    </citation>
    <scope>NUCLEOTIDE SEQUENCE</scope>
</reference>
<keyword evidence="1" id="KW-0479">Metal-binding</keyword>
<dbReference type="PROSITE" id="PS00028">
    <property type="entry name" value="ZINC_FINGER_C2H2_1"/>
    <property type="match status" value="1"/>
</dbReference>
<organism evidence="3 4">
    <name type="scientific">Allacma fusca</name>
    <dbReference type="NCBI Taxonomy" id="39272"/>
    <lineage>
        <taxon>Eukaryota</taxon>
        <taxon>Metazoa</taxon>
        <taxon>Ecdysozoa</taxon>
        <taxon>Arthropoda</taxon>
        <taxon>Hexapoda</taxon>
        <taxon>Collembola</taxon>
        <taxon>Symphypleona</taxon>
        <taxon>Sminthuridae</taxon>
        <taxon>Allacma</taxon>
    </lineage>
</organism>
<comment type="caution">
    <text evidence="3">The sequence shown here is derived from an EMBL/GenBank/DDBJ whole genome shotgun (WGS) entry which is preliminary data.</text>
</comment>
<proteinExistence type="predicted"/>
<keyword evidence="1" id="KW-0862">Zinc</keyword>
<evidence type="ECO:0000259" key="2">
    <source>
        <dbReference type="PROSITE" id="PS50157"/>
    </source>
</evidence>
<sequence length="131" mass="15173">MGEDDCNENKEKDAKSYKTLFYIDRKFDELKQKEASIAVREKTVVAKDLSILKKERALKNSRACFEQQTSVWREKTNAGKRAKLFSIISSDSEDDVKGKMFICTSCGSVFKNDTALYRHRKRFHDVGKKHV</sequence>
<evidence type="ECO:0000313" key="4">
    <source>
        <dbReference type="Proteomes" id="UP000708208"/>
    </source>
</evidence>
<feature type="domain" description="C2H2-type" evidence="2">
    <location>
        <begin position="101"/>
        <end position="129"/>
    </location>
</feature>
<dbReference type="GO" id="GO:0008270">
    <property type="term" value="F:zinc ion binding"/>
    <property type="evidence" value="ECO:0007669"/>
    <property type="project" value="UniProtKB-KW"/>
</dbReference>
<gene>
    <name evidence="3" type="ORF">AFUS01_LOCUS41323</name>
</gene>
<dbReference type="AlphaFoldDB" id="A0A8J2PPS1"/>
<dbReference type="Proteomes" id="UP000708208">
    <property type="component" value="Unassembled WGS sequence"/>
</dbReference>
<dbReference type="EMBL" id="CAJVCH010561118">
    <property type="protein sequence ID" value="CAG7831585.1"/>
    <property type="molecule type" value="Genomic_DNA"/>
</dbReference>
<accession>A0A8J2PPS1</accession>
<evidence type="ECO:0000256" key="1">
    <source>
        <dbReference type="PROSITE-ProRule" id="PRU00042"/>
    </source>
</evidence>
<evidence type="ECO:0000313" key="3">
    <source>
        <dbReference type="EMBL" id="CAG7831585.1"/>
    </source>
</evidence>
<name>A0A8J2PPS1_9HEXA</name>
<dbReference type="PROSITE" id="PS50157">
    <property type="entry name" value="ZINC_FINGER_C2H2_2"/>
    <property type="match status" value="1"/>
</dbReference>
<keyword evidence="4" id="KW-1185">Reference proteome</keyword>